<dbReference type="RefSeq" id="WP_072785955.1">
    <property type="nucleotide sequence ID" value="NZ_CP045292.1"/>
</dbReference>
<feature type="transmembrane region" description="Helical" evidence="1">
    <location>
        <begin position="32"/>
        <end position="60"/>
    </location>
</feature>
<dbReference type="OrthoDB" id="1331669at2"/>
<keyword evidence="3" id="KW-1185">Reference proteome</keyword>
<keyword evidence="1" id="KW-1133">Transmembrane helix</keyword>
<feature type="transmembrane region" description="Helical" evidence="1">
    <location>
        <begin position="157"/>
        <end position="182"/>
    </location>
</feature>
<evidence type="ECO:0000313" key="3">
    <source>
        <dbReference type="Proteomes" id="UP000184232"/>
    </source>
</evidence>
<protein>
    <recommendedName>
        <fullName evidence="4">Membrane domain of glycerophosphoryl diester phosphodiesterase</fullName>
    </recommendedName>
</protein>
<name>A0A1M6MDN3_9FLAO</name>
<feature type="transmembrane region" description="Helical" evidence="1">
    <location>
        <begin position="203"/>
        <end position="229"/>
    </location>
</feature>
<dbReference type="STRING" id="683124.SAMN05444337_2681"/>
<feature type="transmembrane region" description="Helical" evidence="1">
    <location>
        <begin position="132"/>
        <end position="151"/>
    </location>
</feature>
<gene>
    <name evidence="2" type="ORF">SAMN05444337_2681</name>
</gene>
<proteinExistence type="predicted"/>
<keyword evidence="1" id="KW-0472">Membrane</keyword>
<feature type="transmembrane region" description="Helical" evidence="1">
    <location>
        <begin position="80"/>
        <end position="102"/>
    </location>
</feature>
<sequence length="260" mass="28925">MRKIVDQKLQKGYTLDLGKLIEESFEYFKKTFLIGGLAFMIIGVAIVICYATLFGIIFGFGNFVDSITQLGLNASKPSYVIGNVVLTTIFSAIMAPLTAGFINLNHLARNNKEINVSNVFEFFKSIYFRDIFTAYLIIGFTNSVVSAISLLNPQNIALSLLTSVFSGVVALFTIFVIPLIIYGEQNFSSAISKSISLFLKQPLYIILALIIAVIGCFLGFITLCIGIFFTFPYLYSMHYTIYEQAIGFEDKSEIEEIGLE</sequence>
<organism evidence="2 3">
    <name type="scientific">Flavobacterium haoranii</name>
    <dbReference type="NCBI Taxonomy" id="683124"/>
    <lineage>
        <taxon>Bacteria</taxon>
        <taxon>Pseudomonadati</taxon>
        <taxon>Bacteroidota</taxon>
        <taxon>Flavobacteriia</taxon>
        <taxon>Flavobacteriales</taxon>
        <taxon>Flavobacteriaceae</taxon>
        <taxon>Flavobacterium</taxon>
    </lineage>
</organism>
<keyword evidence="1" id="KW-0812">Transmembrane</keyword>
<evidence type="ECO:0008006" key="4">
    <source>
        <dbReference type="Google" id="ProtNLM"/>
    </source>
</evidence>
<dbReference type="AlphaFoldDB" id="A0A1M6MDN3"/>
<accession>A0A1M6MDN3</accession>
<evidence type="ECO:0000313" key="2">
    <source>
        <dbReference type="EMBL" id="SHJ81561.1"/>
    </source>
</evidence>
<evidence type="ECO:0000256" key="1">
    <source>
        <dbReference type="SAM" id="Phobius"/>
    </source>
</evidence>
<dbReference type="EMBL" id="FQZH01000007">
    <property type="protein sequence ID" value="SHJ81561.1"/>
    <property type="molecule type" value="Genomic_DNA"/>
</dbReference>
<dbReference type="Proteomes" id="UP000184232">
    <property type="component" value="Unassembled WGS sequence"/>
</dbReference>
<reference evidence="2 3" key="1">
    <citation type="submission" date="2016-11" db="EMBL/GenBank/DDBJ databases">
        <authorList>
            <person name="Jaros S."/>
            <person name="Januszkiewicz K."/>
            <person name="Wedrychowicz H."/>
        </authorList>
    </citation>
    <scope>NUCLEOTIDE SEQUENCE [LARGE SCALE GENOMIC DNA]</scope>
    <source>
        <strain evidence="2 3">DSM 22807</strain>
    </source>
</reference>